<feature type="transmembrane region" description="Helical" evidence="6">
    <location>
        <begin position="13"/>
        <end position="35"/>
    </location>
</feature>
<evidence type="ECO:0000256" key="4">
    <source>
        <dbReference type="ARBA" id="ARBA00022989"/>
    </source>
</evidence>
<keyword evidence="5 6" id="KW-0472">Membrane</keyword>
<dbReference type="Proteomes" id="UP000075398">
    <property type="component" value="Unassembled WGS sequence"/>
</dbReference>
<keyword evidence="4 6" id="KW-1133">Transmembrane helix</keyword>
<evidence type="ECO:0000256" key="1">
    <source>
        <dbReference type="ARBA" id="ARBA00004236"/>
    </source>
</evidence>
<sequence>MVEMSELFLGLELVIVGMGITFLVLIVLSSIIYGIGRRITKSEEKNNKLQEEITEIQTEESINSTEEKNDEETIAMIAAAYLHCFNSKIPIISLSKSNENWKLSTRREMMEGL</sequence>
<dbReference type="EMBL" id="LNGC01000082">
    <property type="protein sequence ID" value="KYC49993.1"/>
    <property type="molecule type" value="Genomic_DNA"/>
</dbReference>
<evidence type="ECO:0000313" key="7">
    <source>
        <dbReference type="EMBL" id="KYC49993.1"/>
    </source>
</evidence>
<organism evidence="7 8">
    <name type="scientific">Candidatus Methanofastidiosum methylothiophilum</name>
    <dbReference type="NCBI Taxonomy" id="1705564"/>
    <lineage>
        <taxon>Archaea</taxon>
        <taxon>Methanobacteriati</taxon>
        <taxon>Methanobacteriota</taxon>
        <taxon>Stenosarchaea group</taxon>
        <taxon>Candidatus Methanofastidiosia</taxon>
        <taxon>Candidatus Methanofastidiosales</taxon>
        <taxon>Candidatus Methanofastidiosaceae</taxon>
        <taxon>Candidatus Methanofastidiosum</taxon>
    </lineage>
</organism>
<reference evidence="7 8" key="1">
    <citation type="journal article" date="2016" name="ISME J.">
        <title>Chasing the elusive Euryarchaeota class WSA2: genomes reveal a uniquely fastidious methyl-reducing methanogen.</title>
        <authorList>
            <person name="Nobu M.K."/>
            <person name="Narihiro T."/>
            <person name="Kuroda K."/>
            <person name="Mei R."/>
            <person name="Liu W.T."/>
        </authorList>
    </citation>
    <scope>NUCLEOTIDE SEQUENCE [LARGE SCALE GENOMIC DNA]</scope>
    <source>
        <strain evidence="7">U1lsi0528_Bin055</strain>
    </source>
</reference>
<gene>
    <name evidence="7" type="ORF">AMQ22_01537</name>
</gene>
<comment type="subcellular location">
    <subcellularLocation>
        <location evidence="1">Cell membrane</location>
    </subcellularLocation>
</comment>
<name>A0A150IYA9_9EURY</name>
<dbReference type="GO" id="GO:0005886">
    <property type="term" value="C:plasma membrane"/>
    <property type="evidence" value="ECO:0007669"/>
    <property type="project" value="UniProtKB-SubCell"/>
</dbReference>
<dbReference type="AlphaFoldDB" id="A0A150IYA9"/>
<comment type="caution">
    <text evidence="7">The sequence shown here is derived from an EMBL/GenBank/DDBJ whole genome shotgun (WGS) entry which is preliminary data.</text>
</comment>
<dbReference type="NCBIfam" id="TIGR01195">
    <property type="entry name" value="oadG_fam"/>
    <property type="match status" value="1"/>
</dbReference>
<evidence type="ECO:0000313" key="8">
    <source>
        <dbReference type="Proteomes" id="UP000075398"/>
    </source>
</evidence>
<accession>A0A150IYA9</accession>
<dbReference type="InterPro" id="IPR005899">
    <property type="entry name" value="Na_pump_deCOase"/>
</dbReference>
<evidence type="ECO:0000256" key="2">
    <source>
        <dbReference type="ARBA" id="ARBA00022475"/>
    </source>
</evidence>
<evidence type="ECO:0000256" key="3">
    <source>
        <dbReference type="ARBA" id="ARBA00022692"/>
    </source>
</evidence>
<dbReference type="Pfam" id="PF04277">
    <property type="entry name" value="OAD_gamma"/>
    <property type="match status" value="1"/>
</dbReference>
<keyword evidence="2" id="KW-1003">Cell membrane</keyword>
<dbReference type="GO" id="GO:0036376">
    <property type="term" value="P:sodium ion export across plasma membrane"/>
    <property type="evidence" value="ECO:0007669"/>
    <property type="project" value="InterPro"/>
</dbReference>
<evidence type="ECO:0000256" key="6">
    <source>
        <dbReference type="SAM" id="Phobius"/>
    </source>
</evidence>
<evidence type="ECO:0000256" key="5">
    <source>
        <dbReference type="ARBA" id="ARBA00023136"/>
    </source>
</evidence>
<dbReference type="GO" id="GO:0015081">
    <property type="term" value="F:sodium ion transmembrane transporter activity"/>
    <property type="evidence" value="ECO:0007669"/>
    <property type="project" value="InterPro"/>
</dbReference>
<keyword evidence="3 6" id="KW-0812">Transmembrane</keyword>
<protein>
    <submittedName>
        <fullName evidence="7">Oxaloacetate decarboxylase, gamma chain</fullName>
    </submittedName>
</protein>
<proteinExistence type="predicted"/>